<keyword evidence="6" id="KW-1185">Reference proteome</keyword>
<organism evidence="5 6">
    <name type="scientific">Mycteria americana</name>
    <name type="common">Wood stork</name>
    <dbReference type="NCBI Taxonomy" id="33587"/>
    <lineage>
        <taxon>Eukaryota</taxon>
        <taxon>Metazoa</taxon>
        <taxon>Chordata</taxon>
        <taxon>Craniata</taxon>
        <taxon>Vertebrata</taxon>
        <taxon>Euteleostomi</taxon>
        <taxon>Archelosauria</taxon>
        <taxon>Archosauria</taxon>
        <taxon>Dinosauria</taxon>
        <taxon>Saurischia</taxon>
        <taxon>Theropoda</taxon>
        <taxon>Coelurosauria</taxon>
        <taxon>Aves</taxon>
        <taxon>Neognathae</taxon>
        <taxon>Neoaves</taxon>
        <taxon>Aequornithes</taxon>
        <taxon>Ciconiiformes</taxon>
        <taxon>Ciconiidae</taxon>
        <taxon>Mycteria</taxon>
    </lineage>
</organism>
<evidence type="ECO:0000313" key="2">
    <source>
        <dbReference type="EMBL" id="KAK4805566.1"/>
    </source>
</evidence>
<sequence>MSTLRKGLALGQQVSFKIQHGRTASANVAGKREAEREVGTHDDTSSIDPRTGRAVHTGLPSKGNDGQKFTIGCRDNNATDIVTMDTLSARTRGSAGLDVATMSGKSAVSPESQPSPGPHQKKRDQQSREVILPLCSALGRPHLKYCVRLWGPQLKKDVGLLERVQRRATKMIRGLEHLFYEDRLRELGLFSLEKRRLRGDLIAAFQYLQRLYKQAGEGLFTRARSDRTKG</sequence>
<evidence type="ECO:0000313" key="5">
    <source>
        <dbReference type="EMBL" id="KAK4813645.1"/>
    </source>
</evidence>
<dbReference type="EMBL" id="JAUNZN010000074">
    <property type="protein sequence ID" value="KAK4805566.1"/>
    <property type="molecule type" value="Genomic_DNA"/>
</dbReference>
<dbReference type="Proteomes" id="UP001333110">
    <property type="component" value="Unassembled WGS sequence"/>
</dbReference>
<comment type="caution">
    <text evidence="5">The sequence shown here is derived from an EMBL/GenBank/DDBJ whole genome shotgun (WGS) entry which is preliminary data.</text>
</comment>
<evidence type="ECO:0000256" key="1">
    <source>
        <dbReference type="SAM" id="MobiDB-lite"/>
    </source>
</evidence>
<dbReference type="EMBL" id="JAUNZN010000012">
    <property type="protein sequence ID" value="KAK4813645.1"/>
    <property type="molecule type" value="Genomic_DNA"/>
</dbReference>
<feature type="region of interest" description="Disordered" evidence="1">
    <location>
        <begin position="21"/>
        <end position="71"/>
    </location>
</feature>
<protein>
    <submittedName>
        <fullName evidence="5">Uncharacterized protein</fullName>
    </submittedName>
</protein>
<evidence type="ECO:0000313" key="4">
    <source>
        <dbReference type="EMBL" id="KAK4813642.1"/>
    </source>
</evidence>
<feature type="compositionally biased region" description="Polar residues" evidence="1">
    <location>
        <begin position="103"/>
        <end position="114"/>
    </location>
</feature>
<dbReference type="EMBL" id="JAUNZN010000012">
    <property type="protein sequence ID" value="KAK4813642.1"/>
    <property type="molecule type" value="Genomic_DNA"/>
</dbReference>
<dbReference type="EMBL" id="JAUNZN010000017">
    <property type="protein sequence ID" value="KAK4811564.1"/>
    <property type="molecule type" value="Genomic_DNA"/>
</dbReference>
<proteinExistence type="predicted"/>
<reference evidence="5 6" key="1">
    <citation type="journal article" date="2023" name="J. Hered.">
        <title>Chromosome-level genome of the wood stork (Mycteria americana) provides insight into avian chromosome evolution.</title>
        <authorList>
            <person name="Flamio R. Jr."/>
            <person name="Ramstad K.M."/>
        </authorList>
    </citation>
    <scope>NUCLEOTIDE SEQUENCE [LARGE SCALE GENOMIC DNA]</scope>
    <source>
        <strain evidence="5">JAX WOST 10</strain>
    </source>
</reference>
<evidence type="ECO:0000313" key="6">
    <source>
        <dbReference type="Proteomes" id="UP001333110"/>
    </source>
</evidence>
<dbReference type="PANTHER" id="PTHR33332">
    <property type="entry name" value="REVERSE TRANSCRIPTASE DOMAIN-CONTAINING PROTEIN"/>
    <property type="match status" value="1"/>
</dbReference>
<name>A0AAN7MUB4_MYCAM</name>
<evidence type="ECO:0000313" key="3">
    <source>
        <dbReference type="EMBL" id="KAK4811564.1"/>
    </source>
</evidence>
<gene>
    <name evidence="4" type="ORF">QYF61_014941</name>
    <name evidence="5" type="ORF">QYF61_014944</name>
    <name evidence="3" type="ORF">QYF61_016023</name>
    <name evidence="2" type="ORF">QYF61_022601</name>
</gene>
<accession>A0AAN7MUB4</accession>
<feature type="region of interest" description="Disordered" evidence="1">
    <location>
        <begin position="101"/>
        <end position="127"/>
    </location>
</feature>
<feature type="compositionally biased region" description="Basic and acidic residues" evidence="1">
    <location>
        <begin position="30"/>
        <end position="44"/>
    </location>
</feature>
<dbReference type="AlphaFoldDB" id="A0AAN7MUB4"/>